<dbReference type="HOGENOM" id="CLU_115797_1_0_9"/>
<keyword evidence="5" id="KW-1185">Reference proteome</keyword>
<evidence type="ECO:0000313" key="4">
    <source>
        <dbReference type="EMBL" id="AFA50061.1"/>
    </source>
</evidence>
<feature type="transmembrane region" description="Helical" evidence="3">
    <location>
        <begin position="85"/>
        <end position="108"/>
    </location>
</feature>
<feature type="transmembrane region" description="Helical" evidence="3">
    <location>
        <begin position="120"/>
        <end position="138"/>
    </location>
</feature>
<dbReference type="GO" id="GO:0016780">
    <property type="term" value="F:phosphotransferase activity, for other substituted phosphate groups"/>
    <property type="evidence" value="ECO:0007669"/>
    <property type="project" value="InterPro"/>
</dbReference>
<keyword evidence="1 2" id="KW-0808">Transferase</keyword>
<dbReference type="InterPro" id="IPR048254">
    <property type="entry name" value="CDP_ALCOHOL_P_TRANSF_CS"/>
</dbReference>
<dbReference type="EMBL" id="CP002987">
    <property type="protein sequence ID" value="AFA50061.1"/>
    <property type="molecule type" value="Genomic_DNA"/>
</dbReference>
<dbReference type="RefSeq" id="WP_014357656.1">
    <property type="nucleotide sequence ID" value="NC_016894.1"/>
</dbReference>
<reference evidence="4 5" key="2">
    <citation type="journal article" date="2012" name="PLoS ONE">
        <title>An ancient pathway combining carbon dioxide fixation with the generation and utilization of a sodium ion gradient for ATP synthesis.</title>
        <authorList>
            <person name="Poehlein A."/>
            <person name="Schmidt S."/>
            <person name="Kaster A.K."/>
            <person name="Goenrich M."/>
            <person name="Vollmers J."/>
            <person name="Thurmer A."/>
            <person name="Bertsch J."/>
            <person name="Schuchmann K."/>
            <person name="Voigt B."/>
            <person name="Hecker M."/>
            <person name="Daniel R."/>
            <person name="Thauer R.K."/>
            <person name="Gottschalk G."/>
            <person name="Muller V."/>
        </authorList>
    </citation>
    <scope>NUCLEOTIDE SEQUENCE [LARGE SCALE GENOMIC DNA]</scope>
    <source>
        <strain evidence="5">ATCC 29683 / DSM 1030 / JCM 2381 / KCTC 1655 / WB1</strain>
    </source>
</reference>
<organism evidence="4 5">
    <name type="scientific">Acetobacterium woodii (strain ATCC 29683 / DSM 1030 / JCM 2381 / KCTC 1655 / WB1)</name>
    <dbReference type="NCBI Taxonomy" id="931626"/>
    <lineage>
        <taxon>Bacteria</taxon>
        <taxon>Bacillati</taxon>
        <taxon>Bacillota</taxon>
        <taxon>Clostridia</taxon>
        <taxon>Eubacteriales</taxon>
        <taxon>Eubacteriaceae</taxon>
        <taxon>Acetobacterium</taxon>
    </lineage>
</organism>
<dbReference type="STRING" id="931626.Awo_c33330"/>
<evidence type="ECO:0000256" key="1">
    <source>
        <dbReference type="ARBA" id="ARBA00022679"/>
    </source>
</evidence>
<keyword evidence="3" id="KW-0812">Transmembrane</keyword>
<name>H6LKV2_ACEWD</name>
<dbReference type="GO" id="GO:0016020">
    <property type="term" value="C:membrane"/>
    <property type="evidence" value="ECO:0007669"/>
    <property type="project" value="InterPro"/>
</dbReference>
<reference evidence="5" key="1">
    <citation type="submission" date="2011-07" db="EMBL/GenBank/DDBJ databases">
        <title>Complete genome sequence of Acetobacterium woodii.</title>
        <authorList>
            <person name="Poehlein A."/>
            <person name="Schmidt S."/>
            <person name="Kaster A.-K."/>
            <person name="Goenrich M."/>
            <person name="Vollmers J."/>
            <person name="Thuermer A."/>
            <person name="Gottschalk G."/>
            <person name="Thauer R.K."/>
            <person name="Daniel R."/>
            <person name="Mueller V."/>
        </authorList>
    </citation>
    <scope>NUCLEOTIDE SEQUENCE [LARGE SCALE GENOMIC DNA]</scope>
    <source>
        <strain evidence="5">ATCC 29683 / DSM 1030 / JCM 2381 / KCTC 1655 / WB1</strain>
    </source>
</reference>
<evidence type="ECO:0000256" key="3">
    <source>
        <dbReference type="SAM" id="Phobius"/>
    </source>
</evidence>
<comment type="similarity">
    <text evidence="2">Belongs to the CDP-alcohol phosphatidyltransferase class-I family.</text>
</comment>
<keyword evidence="3" id="KW-0472">Membrane</keyword>
<feature type="transmembrane region" description="Helical" evidence="3">
    <location>
        <begin position="60"/>
        <end position="79"/>
    </location>
</feature>
<dbReference type="PROSITE" id="PS00379">
    <property type="entry name" value="CDP_ALCOHOL_P_TRANSF"/>
    <property type="match status" value="1"/>
</dbReference>
<dbReference type="Gene3D" id="1.20.120.1760">
    <property type="match status" value="1"/>
</dbReference>
<dbReference type="AlphaFoldDB" id="H6LKV2"/>
<dbReference type="InterPro" id="IPR000462">
    <property type="entry name" value="CDP-OH_P_trans"/>
</dbReference>
<evidence type="ECO:0000313" key="5">
    <source>
        <dbReference type="Proteomes" id="UP000007177"/>
    </source>
</evidence>
<keyword evidence="3" id="KW-1133">Transmembrane helix</keyword>
<proteinExistence type="inferred from homology"/>
<evidence type="ECO:0000256" key="2">
    <source>
        <dbReference type="RuleBase" id="RU003750"/>
    </source>
</evidence>
<dbReference type="KEGG" id="awo:Awo_c33330"/>
<dbReference type="Pfam" id="PF01066">
    <property type="entry name" value="CDP-OH_P_transf"/>
    <property type="match status" value="1"/>
</dbReference>
<dbReference type="GO" id="GO:0008654">
    <property type="term" value="P:phospholipid biosynthetic process"/>
    <property type="evidence" value="ECO:0007669"/>
    <property type="project" value="InterPro"/>
</dbReference>
<dbReference type="eggNOG" id="COG0558">
    <property type="taxonomic scope" value="Bacteria"/>
</dbReference>
<dbReference type="InterPro" id="IPR043130">
    <property type="entry name" value="CDP-OH_PTrfase_TM_dom"/>
</dbReference>
<dbReference type="OrthoDB" id="9796672at2"/>
<sequence length="177" mass="19516">MKKVSIPNIITSVRIFLSLGLLLIDFRSGLFIGGYLICGLTDVLDGYIARKTGTETLLGARLDSIADLFLSVMIIITVIKQNQVTVLMFVGIVIIFILRIGNAVMAKIKFKKIASIHTSANKLTGLLFFFCPLVYPFMGNKMLILTGVLAFLASLEELLIILTSKRLDLNRASIFSK</sequence>
<gene>
    <name evidence="4" type="ordered locus">Awo_c33330</name>
</gene>
<protein>
    <submittedName>
        <fullName evidence="4">Putative CDP-alcohol phosphatidyltransferase</fullName>
    </submittedName>
</protein>
<dbReference type="Proteomes" id="UP000007177">
    <property type="component" value="Chromosome"/>
</dbReference>
<accession>H6LKV2</accession>
<feature type="transmembrane region" description="Helical" evidence="3">
    <location>
        <begin position="144"/>
        <end position="162"/>
    </location>
</feature>